<sequence>MERIISRPIPQRGCHQAMSFSPAARTESLAILTYFLNNTTPQELHSRFISALSGRLMSPVHLENLLSALETLGIVTPVVRAAAEDNTTRHCVRCHRVYVERHNSGRACVIPHDEVQLYTTGTAESGNAGGGPGQVQGPIHVRGYLPCCKAPLDPSHASHLPAGNHFVGRHTTMVANVAYNATNIKTCTQKGCGGAQE</sequence>
<protein>
    <submittedName>
        <fullName evidence="1">Uncharacterized protein</fullName>
    </submittedName>
</protein>
<evidence type="ECO:0000313" key="1">
    <source>
        <dbReference type="EMBL" id="EGN95208.1"/>
    </source>
</evidence>
<proteinExistence type="predicted"/>
<accession>F8Q9F3</accession>
<dbReference type="Proteomes" id="UP000008063">
    <property type="component" value="Unassembled WGS sequence"/>
</dbReference>
<dbReference type="OrthoDB" id="3245731at2759"/>
<dbReference type="InParanoid" id="F8Q9F3"/>
<dbReference type="EMBL" id="GL945486">
    <property type="protein sequence ID" value="EGN95208.1"/>
    <property type="molecule type" value="Genomic_DNA"/>
</dbReference>
<reference evidence="2" key="1">
    <citation type="journal article" date="2011" name="Science">
        <title>The plant cell wall-decomposing machinery underlies the functional diversity of forest fungi.</title>
        <authorList>
            <person name="Eastwood D.C."/>
            <person name="Floudas D."/>
            <person name="Binder M."/>
            <person name="Majcherczyk A."/>
            <person name="Schneider P."/>
            <person name="Aerts A."/>
            <person name="Asiegbu F.O."/>
            <person name="Baker S.E."/>
            <person name="Barry K."/>
            <person name="Bendiksby M."/>
            <person name="Blumentritt M."/>
            <person name="Coutinho P.M."/>
            <person name="Cullen D."/>
            <person name="de Vries R.P."/>
            <person name="Gathman A."/>
            <person name="Goodell B."/>
            <person name="Henrissat B."/>
            <person name="Ihrmark K."/>
            <person name="Kauserud H."/>
            <person name="Kohler A."/>
            <person name="LaButti K."/>
            <person name="Lapidus A."/>
            <person name="Lavin J.L."/>
            <person name="Lee Y.-H."/>
            <person name="Lindquist E."/>
            <person name="Lilly W."/>
            <person name="Lucas S."/>
            <person name="Morin E."/>
            <person name="Murat C."/>
            <person name="Oguiza J.A."/>
            <person name="Park J."/>
            <person name="Pisabarro A.G."/>
            <person name="Riley R."/>
            <person name="Rosling A."/>
            <person name="Salamov A."/>
            <person name="Schmidt O."/>
            <person name="Schmutz J."/>
            <person name="Skrede I."/>
            <person name="Stenlid J."/>
            <person name="Wiebenga A."/>
            <person name="Xie X."/>
            <person name="Kuees U."/>
            <person name="Hibbett D.S."/>
            <person name="Hoffmeister D."/>
            <person name="Hoegberg N."/>
            <person name="Martin F."/>
            <person name="Grigoriev I.V."/>
            <person name="Watkinson S.C."/>
        </authorList>
    </citation>
    <scope>NUCLEOTIDE SEQUENCE [LARGE SCALE GENOMIC DNA]</scope>
    <source>
        <strain evidence="2">strain S7.3</strain>
    </source>
</reference>
<evidence type="ECO:0000313" key="2">
    <source>
        <dbReference type="Proteomes" id="UP000008063"/>
    </source>
</evidence>
<dbReference type="AlphaFoldDB" id="F8Q9F3"/>
<dbReference type="HOGENOM" id="CLU_1586591_0_0_1"/>
<dbReference type="OMA" id="CHRVYVE"/>
<gene>
    <name evidence="1" type="ORF">SERLA73DRAFT_187535</name>
</gene>
<organism evidence="2">
    <name type="scientific">Serpula lacrymans var. lacrymans (strain S7.3)</name>
    <name type="common">Dry rot fungus</name>
    <dbReference type="NCBI Taxonomy" id="936435"/>
    <lineage>
        <taxon>Eukaryota</taxon>
        <taxon>Fungi</taxon>
        <taxon>Dikarya</taxon>
        <taxon>Basidiomycota</taxon>
        <taxon>Agaricomycotina</taxon>
        <taxon>Agaricomycetes</taxon>
        <taxon>Agaricomycetidae</taxon>
        <taxon>Boletales</taxon>
        <taxon>Coniophorineae</taxon>
        <taxon>Serpulaceae</taxon>
        <taxon>Serpula</taxon>
    </lineage>
</organism>
<name>F8Q9F3_SERL3</name>
<keyword evidence="2" id="KW-1185">Reference proteome</keyword>